<comment type="subcellular location">
    <subcellularLocation>
        <location evidence="2">Cell membrane</location>
    </subcellularLocation>
    <subcellularLocation>
        <location evidence="1">Membrane</location>
        <topology evidence="1">Single-pass membrane protein</topology>
    </subcellularLocation>
</comment>
<evidence type="ECO:0000256" key="5">
    <source>
        <dbReference type="ARBA" id="ARBA00022519"/>
    </source>
</evidence>
<dbReference type="SUPFAM" id="SSF56601">
    <property type="entry name" value="beta-lactamase/transpeptidase-like"/>
    <property type="match status" value="1"/>
</dbReference>
<dbReference type="InterPro" id="IPR005311">
    <property type="entry name" value="PBP_dimer"/>
</dbReference>
<evidence type="ECO:0000256" key="2">
    <source>
        <dbReference type="ARBA" id="ARBA00004236"/>
    </source>
</evidence>
<keyword evidence="18" id="KW-1185">Reference proteome</keyword>
<evidence type="ECO:0000256" key="14">
    <source>
        <dbReference type="SAM" id="Phobius"/>
    </source>
</evidence>
<comment type="similarity">
    <text evidence="3">Belongs to the transpeptidase family.</text>
</comment>
<dbReference type="Gene3D" id="3.40.710.10">
    <property type="entry name" value="DD-peptidase/beta-lactamase superfamily"/>
    <property type="match status" value="1"/>
</dbReference>
<evidence type="ECO:0000256" key="8">
    <source>
        <dbReference type="ARBA" id="ARBA00022801"/>
    </source>
</evidence>
<dbReference type="NCBIfam" id="TIGR03423">
    <property type="entry name" value="pbp2_mrdA"/>
    <property type="match status" value="1"/>
</dbReference>
<evidence type="ECO:0000256" key="12">
    <source>
        <dbReference type="ARBA" id="ARBA00023136"/>
    </source>
</evidence>
<dbReference type="InterPro" id="IPR012338">
    <property type="entry name" value="Beta-lactam/transpept-like"/>
</dbReference>
<evidence type="ECO:0000256" key="4">
    <source>
        <dbReference type="ARBA" id="ARBA00022475"/>
    </source>
</evidence>
<feature type="domain" description="Penicillin-binding protein transpeptidase" evidence="15">
    <location>
        <begin position="284"/>
        <end position="602"/>
    </location>
</feature>
<evidence type="ECO:0000256" key="3">
    <source>
        <dbReference type="ARBA" id="ARBA00007171"/>
    </source>
</evidence>
<dbReference type="InterPro" id="IPR036138">
    <property type="entry name" value="PBP_dimer_sf"/>
</dbReference>
<dbReference type="Pfam" id="PF00905">
    <property type="entry name" value="Transpeptidase"/>
    <property type="match status" value="1"/>
</dbReference>
<evidence type="ECO:0000259" key="16">
    <source>
        <dbReference type="Pfam" id="PF03717"/>
    </source>
</evidence>
<dbReference type="GO" id="GO:0009002">
    <property type="term" value="F:serine-type D-Ala-D-Ala carboxypeptidase activity"/>
    <property type="evidence" value="ECO:0007669"/>
    <property type="project" value="UniProtKB-EC"/>
</dbReference>
<dbReference type="EMBL" id="CP089291">
    <property type="protein sequence ID" value="UOF89257.1"/>
    <property type="molecule type" value="Genomic_DNA"/>
</dbReference>
<keyword evidence="9" id="KW-0133">Cell shape</keyword>
<keyword evidence="6" id="KW-0645">Protease</keyword>
<name>A0ABY4CIH6_9BACL</name>
<evidence type="ECO:0000256" key="9">
    <source>
        <dbReference type="ARBA" id="ARBA00022960"/>
    </source>
</evidence>
<evidence type="ECO:0000256" key="13">
    <source>
        <dbReference type="ARBA" id="ARBA00023316"/>
    </source>
</evidence>
<evidence type="ECO:0000256" key="1">
    <source>
        <dbReference type="ARBA" id="ARBA00004167"/>
    </source>
</evidence>
<keyword evidence="11 14" id="KW-1133">Transmembrane helix</keyword>
<protein>
    <submittedName>
        <fullName evidence="17">Penicillin-binding protein 2</fullName>
        <ecNumber evidence="17">3.4.16.4</ecNumber>
    </submittedName>
</protein>
<keyword evidence="7 14" id="KW-0812">Transmembrane</keyword>
<reference evidence="17" key="1">
    <citation type="submission" date="2021-12" db="EMBL/GenBank/DDBJ databases">
        <title>Alicyclobacillaceae gen. nov., sp. nov., isolated from chalcocite enrichment system.</title>
        <authorList>
            <person name="Jiang Z."/>
        </authorList>
    </citation>
    <scope>NUCLEOTIDE SEQUENCE</scope>
    <source>
        <strain evidence="17">MYW30-H2</strain>
    </source>
</reference>
<dbReference type="PANTHER" id="PTHR30627">
    <property type="entry name" value="PEPTIDOGLYCAN D,D-TRANSPEPTIDASE"/>
    <property type="match status" value="1"/>
</dbReference>
<feature type="domain" description="Penicillin-binding protein dimerisation" evidence="16">
    <location>
        <begin position="64"/>
        <end position="236"/>
    </location>
</feature>
<keyword evidence="10" id="KW-0573">Peptidoglycan synthesis</keyword>
<evidence type="ECO:0000256" key="11">
    <source>
        <dbReference type="ARBA" id="ARBA00022989"/>
    </source>
</evidence>
<evidence type="ECO:0000256" key="7">
    <source>
        <dbReference type="ARBA" id="ARBA00022692"/>
    </source>
</evidence>
<evidence type="ECO:0000256" key="6">
    <source>
        <dbReference type="ARBA" id="ARBA00022670"/>
    </source>
</evidence>
<evidence type="ECO:0000256" key="10">
    <source>
        <dbReference type="ARBA" id="ARBA00022984"/>
    </source>
</evidence>
<organism evidence="17 18">
    <name type="scientific">Fodinisporobacter ferrooxydans</name>
    <dbReference type="NCBI Taxonomy" id="2901836"/>
    <lineage>
        <taxon>Bacteria</taxon>
        <taxon>Bacillati</taxon>
        <taxon>Bacillota</taxon>
        <taxon>Bacilli</taxon>
        <taxon>Bacillales</taxon>
        <taxon>Alicyclobacillaceae</taxon>
        <taxon>Fodinisporobacter</taxon>
    </lineage>
</organism>
<dbReference type="Proteomes" id="UP000830167">
    <property type="component" value="Chromosome"/>
</dbReference>
<keyword evidence="8 17" id="KW-0378">Hydrolase</keyword>
<dbReference type="InterPro" id="IPR017790">
    <property type="entry name" value="Penicillin-binding_protein_2"/>
</dbReference>
<feature type="transmembrane region" description="Helical" evidence="14">
    <location>
        <begin position="21"/>
        <end position="42"/>
    </location>
</feature>
<dbReference type="EC" id="3.4.16.4" evidence="17"/>
<proteinExistence type="inferred from homology"/>
<keyword evidence="5" id="KW-0997">Cell inner membrane</keyword>
<dbReference type="Gene3D" id="3.90.1310.10">
    <property type="entry name" value="Penicillin-binding protein 2a (Domain 2)"/>
    <property type="match status" value="1"/>
</dbReference>
<keyword evidence="17" id="KW-0121">Carboxypeptidase</keyword>
<evidence type="ECO:0000259" key="15">
    <source>
        <dbReference type="Pfam" id="PF00905"/>
    </source>
</evidence>
<keyword evidence="13" id="KW-0961">Cell wall biogenesis/degradation</keyword>
<dbReference type="InterPro" id="IPR001460">
    <property type="entry name" value="PCN-bd_Tpept"/>
</dbReference>
<sequence>MNQFERDDKEQSDVREFSISRLNVLFVIVFLILVSLVIRLGFLQLTKGATYRSLATDSHLDQMPIPAPRGFIYDRNHQLLVSDNPSFTLMYSGTLGKDEPQFKTLVNRIHNVIPEISEDEIGKRMTANPWLSVTHRVYTGLNEKQVSFIREHQNDFPGCNIIEEPQRNYLNGDLAGHVIGYLNSIPGDKASSYEQQGYQKDDKVGMAGVEMQYESYLRGKDGRLTVQVDSNNHLVHNFGMDPAPVKGDDLILNIDSGLQQAMQAILQQSVLDLQKKGKPAKTATAVAMNPSTGEIYAMASYPYFNPQWFVEGIGKHMQQWYVSQNNWAIQGLYPPGSTEKPLTAMAALQDGVITKNTSIDDSGEFVWDGGHFHDWVLSGHGKVDVERALAVSCDTFFYNVNYWFAGESDGPKAHSHVMDRLRYYQQAFGLGVPKTGTGIDLPYEASGFLSDGGNPGDLMFAAIGQDEEFTPISLAQYTSAIANGGKRMEPHIVKQIVDANGHVVKEFQPNVLNTVPVSPENLKIVQEGMQRVVTDPDGTAHYIFLGAPYTVAGKTGTAEVGTVPNNNDTSVFIGYAPVDHPQIAISVVVPAGGHSSDSIGPISRGIFDYYFQHMANQQTAAAVQGKQ</sequence>
<evidence type="ECO:0000313" key="18">
    <source>
        <dbReference type="Proteomes" id="UP000830167"/>
    </source>
</evidence>
<dbReference type="InterPro" id="IPR050515">
    <property type="entry name" value="Beta-lactam/transpept"/>
</dbReference>
<keyword evidence="12 14" id="KW-0472">Membrane</keyword>
<dbReference type="SUPFAM" id="SSF56519">
    <property type="entry name" value="Penicillin binding protein dimerisation domain"/>
    <property type="match status" value="1"/>
</dbReference>
<dbReference type="RefSeq" id="WP_347435944.1">
    <property type="nucleotide sequence ID" value="NZ_CP089291.1"/>
</dbReference>
<dbReference type="PANTHER" id="PTHR30627:SF2">
    <property type="entry name" value="PEPTIDOGLYCAN D,D-TRANSPEPTIDASE MRDA"/>
    <property type="match status" value="1"/>
</dbReference>
<evidence type="ECO:0000313" key="17">
    <source>
        <dbReference type="EMBL" id="UOF89257.1"/>
    </source>
</evidence>
<gene>
    <name evidence="17" type="primary">mrdA</name>
    <name evidence="17" type="ORF">LSG31_15260</name>
</gene>
<accession>A0ABY4CIH6</accession>
<keyword evidence="4" id="KW-1003">Cell membrane</keyword>
<dbReference type="Pfam" id="PF03717">
    <property type="entry name" value="PBP_dimer"/>
    <property type="match status" value="1"/>
</dbReference>